<keyword evidence="3" id="KW-1185">Reference proteome</keyword>
<dbReference type="Proteomes" id="UP000838686">
    <property type="component" value="Unassembled WGS sequence"/>
</dbReference>
<dbReference type="RefSeq" id="WP_236339529.1">
    <property type="nucleotide sequence ID" value="NZ_CAKMMF010000005.1"/>
</dbReference>
<dbReference type="InterPro" id="IPR041698">
    <property type="entry name" value="Methyltransf_25"/>
</dbReference>
<feature type="domain" description="Methyltransferase" evidence="1">
    <location>
        <begin position="42"/>
        <end position="136"/>
    </location>
</feature>
<dbReference type="Gene3D" id="3.40.50.150">
    <property type="entry name" value="Vaccinia Virus protein VP39"/>
    <property type="match status" value="1"/>
</dbReference>
<evidence type="ECO:0000313" key="3">
    <source>
        <dbReference type="Proteomes" id="UP000838686"/>
    </source>
</evidence>
<dbReference type="SUPFAM" id="SSF53335">
    <property type="entry name" value="S-adenosyl-L-methionine-dependent methyltransferases"/>
    <property type="match status" value="1"/>
</dbReference>
<comment type="caution">
    <text evidence="2">The sequence shown here is derived from an EMBL/GenBank/DDBJ whole genome shotgun (WGS) entry which is preliminary data.</text>
</comment>
<dbReference type="CDD" id="cd02440">
    <property type="entry name" value="AdoMet_MTases"/>
    <property type="match status" value="1"/>
</dbReference>
<proteinExistence type="predicted"/>
<evidence type="ECO:0000313" key="2">
    <source>
        <dbReference type="EMBL" id="CAH1198915.1"/>
    </source>
</evidence>
<evidence type="ECO:0000259" key="1">
    <source>
        <dbReference type="Pfam" id="PF13649"/>
    </source>
</evidence>
<name>A0ABM9BYY4_9BACL</name>
<organism evidence="2 3">
    <name type="scientific">Paenibacillus plantiphilus</name>
    <dbReference type="NCBI Taxonomy" id="2905650"/>
    <lineage>
        <taxon>Bacteria</taxon>
        <taxon>Bacillati</taxon>
        <taxon>Bacillota</taxon>
        <taxon>Bacilli</taxon>
        <taxon>Bacillales</taxon>
        <taxon>Paenibacillaceae</taxon>
        <taxon>Paenibacillus</taxon>
    </lineage>
</organism>
<accession>A0ABM9BYY4</accession>
<reference evidence="2" key="1">
    <citation type="submission" date="2022-01" db="EMBL/GenBank/DDBJ databases">
        <authorList>
            <person name="Criscuolo A."/>
        </authorList>
    </citation>
    <scope>NUCLEOTIDE SEQUENCE</scope>
    <source>
        <strain evidence="2">CIP111893</strain>
    </source>
</reference>
<dbReference type="Pfam" id="PF13649">
    <property type="entry name" value="Methyltransf_25"/>
    <property type="match status" value="1"/>
</dbReference>
<dbReference type="EMBL" id="CAKMMF010000005">
    <property type="protein sequence ID" value="CAH1198915.1"/>
    <property type="molecule type" value="Genomic_DNA"/>
</dbReference>
<gene>
    <name evidence="2" type="ORF">PAECIP111893_01166</name>
</gene>
<dbReference type="InterPro" id="IPR029063">
    <property type="entry name" value="SAM-dependent_MTases_sf"/>
</dbReference>
<protein>
    <recommendedName>
        <fullName evidence="1">Methyltransferase domain-containing protein</fullName>
    </recommendedName>
</protein>
<sequence>MTNKGSYEGIVADTYDIWFSGDVFDDTAFYEKLIAEASGRALEIGCGTGRLLVPYLQKGLEVEGVDPSSEMLSVCREKGEQTGVSPVLYEQYMQELQLPGKYKTIYIPLASFMLVIDRGEAIQALQQMYLHLDEGGQVIIPLFIP</sequence>